<name>A0A941F613_9BACT</name>
<dbReference type="InterPro" id="IPR043738">
    <property type="entry name" value="DUF5683"/>
</dbReference>
<evidence type="ECO:0000313" key="4">
    <source>
        <dbReference type="Proteomes" id="UP000679220"/>
    </source>
</evidence>
<comment type="caution">
    <text evidence="3">The sequence shown here is derived from an EMBL/GenBank/DDBJ whole genome shotgun (WGS) entry which is preliminary data.</text>
</comment>
<reference evidence="3" key="2">
    <citation type="submission" date="2021-04" db="EMBL/GenBank/DDBJ databases">
        <authorList>
            <person name="Zhang T."/>
            <person name="Zhang Y."/>
            <person name="Lu D."/>
            <person name="Zuo D."/>
            <person name="Du Z."/>
        </authorList>
    </citation>
    <scope>NUCLEOTIDE SEQUENCE</scope>
    <source>
        <strain evidence="3">JR1</strain>
    </source>
</reference>
<protein>
    <recommendedName>
        <fullName evidence="2">DUF5683 domain-containing protein</fullName>
    </recommendedName>
</protein>
<keyword evidence="1" id="KW-0472">Membrane</keyword>
<gene>
    <name evidence="3" type="ORF">KDU71_13370</name>
</gene>
<dbReference type="Proteomes" id="UP000679220">
    <property type="component" value="Unassembled WGS sequence"/>
</dbReference>
<proteinExistence type="predicted"/>
<dbReference type="AlphaFoldDB" id="A0A941F613"/>
<feature type="domain" description="DUF5683" evidence="2">
    <location>
        <begin position="54"/>
        <end position="218"/>
    </location>
</feature>
<evidence type="ECO:0000259" key="2">
    <source>
        <dbReference type="Pfam" id="PF18935"/>
    </source>
</evidence>
<dbReference type="RefSeq" id="WP_212191587.1">
    <property type="nucleotide sequence ID" value="NZ_JAGTAR010000020.1"/>
</dbReference>
<dbReference type="EMBL" id="JAGTAR010000020">
    <property type="protein sequence ID" value="MBR8536558.1"/>
    <property type="molecule type" value="Genomic_DNA"/>
</dbReference>
<reference evidence="3" key="1">
    <citation type="journal article" date="2018" name="Int. J. Syst. Evol. Microbiol.">
        <title>Carboxylicivirga sediminis sp. nov., isolated from coastal sediment.</title>
        <authorList>
            <person name="Wang F.Q."/>
            <person name="Ren L.H."/>
            <person name="Zou R.J."/>
            <person name="Sun Y.Z."/>
            <person name="Liu X.J."/>
            <person name="Jiang F."/>
            <person name="Liu L.J."/>
        </authorList>
    </citation>
    <scope>NUCLEOTIDE SEQUENCE</scope>
    <source>
        <strain evidence="3">JR1</strain>
    </source>
</reference>
<evidence type="ECO:0000256" key="1">
    <source>
        <dbReference type="SAM" id="Phobius"/>
    </source>
</evidence>
<organism evidence="3 4">
    <name type="scientific">Carboxylicivirga sediminis</name>
    <dbReference type="NCBI Taxonomy" id="2006564"/>
    <lineage>
        <taxon>Bacteria</taxon>
        <taxon>Pseudomonadati</taxon>
        <taxon>Bacteroidota</taxon>
        <taxon>Bacteroidia</taxon>
        <taxon>Marinilabiliales</taxon>
        <taxon>Marinilabiliaceae</taxon>
        <taxon>Carboxylicivirga</taxon>
    </lineage>
</organism>
<keyword evidence="1" id="KW-1133">Transmembrane helix</keyword>
<accession>A0A941F613</accession>
<keyword evidence="1" id="KW-0812">Transmembrane</keyword>
<dbReference type="Pfam" id="PF18935">
    <property type="entry name" value="DUF5683"/>
    <property type="match status" value="1"/>
</dbReference>
<feature type="transmembrane region" description="Helical" evidence="1">
    <location>
        <begin position="78"/>
        <end position="96"/>
    </location>
</feature>
<keyword evidence="4" id="KW-1185">Reference proteome</keyword>
<sequence>MTTTTKHYRWVWCLLVFISLTLTLQAQKTEAYVSQGDTVMLQGTVVETPVIEKKHSPHKASFYAAILPGLGQAYNKKYWKIPILYAGIGGVGYAIHFNSKYYKKYKAAYRDFIIRDPGNKSYLEFLPPSMTEDQIYGEYEQWFEEALNSKKQYYRRYRDLSYIGMVGIYVLQIVDAAVDAHFYNFDISDDLSMQVQPSMMAPIPGDFAGVGLQVKFKF</sequence>
<feature type="transmembrane region" description="Helical" evidence="1">
    <location>
        <begin position="160"/>
        <end position="183"/>
    </location>
</feature>
<evidence type="ECO:0000313" key="3">
    <source>
        <dbReference type="EMBL" id="MBR8536558.1"/>
    </source>
</evidence>